<dbReference type="InterPro" id="IPR009061">
    <property type="entry name" value="DNA-bd_dom_put_sf"/>
</dbReference>
<reference evidence="3 4" key="1">
    <citation type="submission" date="2020-08" db="EMBL/GenBank/DDBJ databases">
        <title>Genomic Encyclopedia of Type Strains, Phase IV (KMG-IV): sequencing the most valuable type-strain genomes for metagenomic binning, comparative biology and taxonomic classification.</title>
        <authorList>
            <person name="Goeker M."/>
        </authorList>
    </citation>
    <scope>NUCLEOTIDE SEQUENCE [LARGE SCALE GENOMIC DNA]</scope>
    <source>
        <strain evidence="3 4">DSM 103526</strain>
    </source>
</reference>
<feature type="domain" description="HTH merR-type" evidence="2">
    <location>
        <begin position="1"/>
        <end position="70"/>
    </location>
</feature>
<accession>A0A841KKK3</accession>
<dbReference type="PROSITE" id="PS50937">
    <property type="entry name" value="HTH_MERR_2"/>
    <property type="match status" value="1"/>
</dbReference>
<dbReference type="PANTHER" id="PTHR30204">
    <property type="entry name" value="REDOX-CYCLING DRUG-SENSING TRANSCRIPTIONAL ACTIVATOR SOXR"/>
    <property type="match status" value="1"/>
</dbReference>
<proteinExistence type="predicted"/>
<sequence length="176" mass="20363">MYTIGQIAKKFNLSRSTLLYYDAIGLLNAHDRTHSNYRIYGEDSIRKLELISMYREAGVPLEDIKLILDSSKTSLDNILEKRLITLNQDIKKLEMQRQLIVGMLKNKASDEPSTPSKNSFVSVLRNTGLNDAEMDKLHREFERLYPQEHQNFLEFLGISAEEILSIREQARKLSSE</sequence>
<dbReference type="GO" id="GO:0003677">
    <property type="term" value="F:DNA binding"/>
    <property type="evidence" value="ECO:0007669"/>
    <property type="project" value="UniProtKB-KW"/>
</dbReference>
<keyword evidence="4" id="KW-1185">Reference proteome</keyword>
<dbReference type="InterPro" id="IPR047057">
    <property type="entry name" value="MerR_fam"/>
</dbReference>
<gene>
    <name evidence="3" type="ORF">HNQ80_000474</name>
</gene>
<dbReference type="AlphaFoldDB" id="A0A841KKK3"/>
<evidence type="ECO:0000256" key="1">
    <source>
        <dbReference type="ARBA" id="ARBA00023125"/>
    </source>
</evidence>
<keyword evidence="1 3" id="KW-0238">DNA-binding</keyword>
<evidence type="ECO:0000259" key="2">
    <source>
        <dbReference type="PROSITE" id="PS50937"/>
    </source>
</evidence>
<dbReference type="SUPFAM" id="SSF46955">
    <property type="entry name" value="Putative DNA-binding domain"/>
    <property type="match status" value="1"/>
</dbReference>
<organism evidence="3 4">
    <name type="scientific">Anaerosolibacter carboniphilus</name>
    <dbReference type="NCBI Taxonomy" id="1417629"/>
    <lineage>
        <taxon>Bacteria</taxon>
        <taxon>Bacillati</taxon>
        <taxon>Bacillota</taxon>
        <taxon>Clostridia</taxon>
        <taxon>Peptostreptococcales</taxon>
        <taxon>Thermotaleaceae</taxon>
        <taxon>Anaerosolibacter</taxon>
    </lineage>
</organism>
<dbReference type="InterPro" id="IPR000551">
    <property type="entry name" value="MerR-type_HTH_dom"/>
</dbReference>
<dbReference type="PANTHER" id="PTHR30204:SF90">
    <property type="entry name" value="HTH-TYPE TRANSCRIPTIONAL ACTIVATOR MTA"/>
    <property type="match status" value="1"/>
</dbReference>
<dbReference type="RefSeq" id="WP_184307787.1">
    <property type="nucleotide sequence ID" value="NZ_JACHEN010000002.1"/>
</dbReference>
<protein>
    <submittedName>
        <fullName evidence="3">DNA-binding transcriptional MerR regulator</fullName>
    </submittedName>
</protein>
<evidence type="ECO:0000313" key="3">
    <source>
        <dbReference type="EMBL" id="MBB6214394.1"/>
    </source>
</evidence>
<dbReference type="Proteomes" id="UP000579281">
    <property type="component" value="Unassembled WGS sequence"/>
</dbReference>
<evidence type="ECO:0000313" key="4">
    <source>
        <dbReference type="Proteomes" id="UP000579281"/>
    </source>
</evidence>
<dbReference type="SMART" id="SM00422">
    <property type="entry name" value="HTH_MERR"/>
    <property type="match status" value="1"/>
</dbReference>
<dbReference type="Gene3D" id="1.10.1660.10">
    <property type="match status" value="1"/>
</dbReference>
<name>A0A841KKK3_9FIRM</name>
<comment type="caution">
    <text evidence="3">The sequence shown here is derived from an EMBL/GenBank/DDBJ whole genome shotgun (WGS) entry which is preliminary data.</text>
</comment>
<dbReference type="EMBL" id="JACHEN010000002">
    <property type="protein sequence ID" value="MBB6214394.1"/>
    <property type="molecule type" value="Genomic_DNA"/>
</dbReference>
<dbReference type="Pfam" id="PF13411">
    <property type="entry name" value="MerR_1"/>
    <property type="match status" value="1"/>
</dbReference>
<dbReference type="GO" id="GO:0003700">
    <property type="term" value="F:DNA-binding transcription factor activity"/>
    <property type="evidence" value="ECO:0007669"/>
    <property type="project" value="InterPro"/>
</dbReference>
<dbReference type="PRINTS" id="PR00040">
    <property type="entry name" value="HTHMERR"/>
</dbReference>